<dbReference type="Gene3D" id="2.40.10.220">
    <property type="entry name" value="predicted glycosyltransferase like domains"/>
    <property type="match status" value="1"/>
</dbReference>
<dbReference type="GO" id="GO:0035438">
    <property type="term" value="F:cyclic-di-GMP binding"/>
    <property type="evidence" value="ECO:0007669"/>
    <property type="project" value="InterPro"/>
</dbReference>
<dbReference type="InterPro" id="IPR009875">
    <property type="entry name" value="PilZ_domain"/>
</dbReference>
<protein>
    <recommendedName>
        <fullName evidence="1">PilZ domain-containing protein</fullName>
    </recommendedName>
</protein>
<dbReference type="Pfam" id="PF07238">
    <property type="entry name" value="PilZ"/>
    <property type="match status" value="1"/>
</dbReference>
<evidence type="ECO:0000313" key="2">
    <source>
        <dbReference type="EMBL" id="GAI71199.1"/>
    </source>
</evidence>
<proteinExistence type="predicted"/>
<dbReference type="SUPFAM" id="SSF141371">
    <property type="entry name" value="PilZ domain-like"/>
    <property type="match status" value="1"/>
</dbReference>
<evidence type="ECO:0000259" key="1">
    <source>
        <dbReference type="Pfam" id="PF07238"/>
    </source>
</evidence>
<reference evidence="2" key="1">
    <citation type="journal article" date="2014" name="Front. Microbiol.">
        <title>High frequency of phylogenetically diverse reductive dehalogenase-homologous genes in deep subseafloor sedimentary metagenomes.</title>
        <authorList>
            <person name="Kawai M."/>
            <person name="Futagami T."/>
            <person name="Toyoda A."/>
            <person name="Takaki Y."/>
            <person name="Nishi S."/>
            <person name="Hori S."/>
            <person name="Arai W."/>
            <person name="Tsubouchi T."/>
            <person name="Morono Y."/>
            <person name="Uchiyama I."/>
            <person name="Ito T."/>
            <person name="Fujiyama A."/>
            <person name="Inagaki F."/>
            <person name="Takami H."/>
        </authorList>
    </citation>
    <scope>NUCLEOTIDE SEQUENCE</scope>
    <source>
        <strain evidence="2">Expedition CK06-06</strain>
    </source>
</reference>
<feature type="domain" description="PilZ" evidence="1">
    <location>
        <begin position="71"/>
        <end position="146"/>
    </location>
</feature>
<dbReference type="EMBL" id="BARW01003831">
    <property type="protein sequence ID" value="GAI71199.1"/>
    <property type="molecule type" value="Genomic_DNA"/>
</dbReference>
<comment type="caution">
    <text evidence="2">The sequence shown here is derived from an EMBL/GenBank/DDBJ whole genome shotgun (WGS) entry which is preliminary data.</text>
</comment>
<name>X1STP7_9ZZZZ</name>
<sequence length="158" mass="18295">SKDNYEKCHGDPEILFIDIFGKSLEIPEIEDVDMNLLYELLYQTNLKLDRMMNLLEGKDGKEYQSTERGYVNVSGSGIRFVVDEKFEIGDIVALRLSLLLVSKTRLNLLGKVVSVRKTDTAGKYSISIHFIDLSEEDREKIVKYVFKKQRKLLRETNK</sequence>
<feature type="non-terminal residue" evidence="2">
    <location>
        <position position="1"/>
    </location>
</feature>
<dbReference type="AlphaFoldDB" id="X1STP7"/>
<organism evidence="2">
    <name type="scientific">marine sediment metagenome</name>
    <dbReference type="NCBI Taxonomy" id="412755"/>
    <lineage>
        <taxon>unclassified sequences</taxon>
        <taxon>metagenomes</taxon>
        <taxon>ecological metagenomes</taxon>
    </lineage>
</organism>
<accession>X1STP7</accession>
<gene>
    <name evidence="2" type="ORF">S12H4_09444</name>
</gene>